<dbReference type="GO" id="GO:0015074">
    <property type="term" value="P:DNA integration"/>
    <property type="evidence" value="ECO:0007669"/>
    <property type="project" value="InterPro"/>
</dbReference>
<dbReference type="PANTHER" id="PTHR37984:SF5">
    <property type="entry name" value="PROTEIN NYNRIN-LIKE"/>
    <property type="match status" value="1"/>
</dbReference>
<dbReference type="SUPFAM" id="SSF53098">
    <property type="entry name" value="Ribonuclease H-like"/>
    <property type="match status" value="1"/>
</dbReference>
<dbReference type="EMBL" id="JARQWQ010000061">
    <property type="protein sequence ID" value="KAK2555623.1"/>
    <property type="molecule type" value="Genomic_DNA"/>
</dbReference>
<dbReference type="GO" id="GO:0003676">
    <property type="term" value="F:nucleic acid binding"/>
    <property type="evidence" value="ECO:0007669"/>
    <property type="project" value="InterPro"/>
</dbReference>
<feature type="domain" description="Integrase catalytic" evidence="2">
    <location>
        <begin position="797"/>
        <end position="849"/>
    </location>
</feature>
<dbReference type="InterPro" id="IPR043128">
    <property type="entry name" value="Rev_trsase/Diguanyl_cyclase"/>
</dbReference>
<feature type="compositionally biased region" description="Pro residues" evidence="1">
    <location>
        <begin position="289"/>
        <end position="300"/>
    </location>
</feature>
<feature type="region of interest" description="Disordered" evidence="1">
    <location>
        <begin position="494"/>
        <end position="516"/>
    </location>
</feature>
<reference evidence="3" key="2">
    <citation type="journal article" date="2023" name="Science">
        <title>Genomic signatures of disease resistance in endangered staghorn corals.</title>
        <authorList>
            <person name="Vollmer S.V."/>
            <person name="Selwyn J.D."/>
            <person name="Despard B.A."/>
            <person name="Roesel C.L."/>
        </authorList>
    </citation>
    <scope>NUCLEOTIDE SEQUENCE</scope>
    <source>
        <strain evidence="3">K2</strain>
    </source>
</reference>
<evidence type="ECO:0000256" key="1">
    <source>
        <dbReference type="SAM" id="MobiDB-lite"/>
    </source>
</evidence>
<gene>
    <name evidence="3" type="ORF">P5673_022644</name>
</gene>
<keyword evidence="4" id="KW-1185">Reference proteome</keyword>
<dbReference type="PANTHER" id="PTHR37984">
    <property type="entry name" value="PROTEIN CBG26694"/>
    <property type="match status" value="1"/>
</dbReference>
<feature type="region of interest" description="Disordered" evidence="1">
    <location>
        <begin position="277"/>
        <end position="335"/>
    </location>
</feature>
<evidence type="ECO:0000313" key="4">
    <source>
        <dbReference type="Proteomes" id="UP001249851"/>
    </source>
</evidence>
<sequence length="1044" mass="115665">MVVIACTIPTCDFKIDDVSEALAIALLANHGLAHQYTLPHTTGPLLPPIPRGPKLERPKVNIGVSTEESNLFTRRWEVFQNELGDSLLKANPHAASTTLPDLLDAMHSLAVIPVATGVLRTELLQLRQERDEPFRAFTARVHGKAETCAFTTICECGKNVDYTDHVIRDVLLNGISDPHIRREVLGTTNILQTPVNDVIALVENKEMARSALPSSTLSAVSSFKRQQVPPKEPPSATPSRADQAKQAACPDCQRLFRIFTVGTRGWNTKPHTVSLNCYRVRRRRKRTPHTPPPPPPPPPTSQAVESDPISQVASFHSGSARRRCRRKHAKARQGSVGRFAPVTLDHHIFTNGEWKRARLRDHPRVPITISIDTSAQTRYRTPNRTSNTIAEVSAIADTGAQSDLWSMTDFIARGFSRDDLLPVRLGLSAANRSPISIEGAFFAKRTTQPHNGVVTSCRSMVYVSSSVHAMYLSYDSLLNLGVLSKDFPSLRTTPIPKEGCHTRDTDPADANRKPPPVNAVRSINDGCTTTSDPNDITCSFPQRDATPPCPPELPFPCTPDNNGRMKAWLLDRYASSTFNTCPHRALPSMEGPLIEIHVEPTATPKACHTPAPVPPHWQRRVYEDLLRDEALGVIERVPYGEPVTWCHRMVITRKHDGSPHRTVDLSPLNKFCRRETFATETPFHLARRIPKDTWKTVTDAWNGYHSVPLRQSDRHLTTFVTPFGLWRYTRAPQGFLSSGDGYNCHFDAVLSTFERKERCVDDTIHYDSDLEQHCWVEVLGSPAGTTLAGAAGLIRHLRSFFATFGVPEELSSDCGPEFSAGCTEAFFRLWGVRHRVSSAHFPQSNARAEISRTTESLKEHSRPLRPLALGEIVFIQNQQGTSPNKWDRSGIVVESSGHDQYRVKVDGSRRLTSRNRRFLRAYTPANPSFELIPTAPHSSPSTVHAPAPPPPPPHRLVEVGPHLSTPPPPCQENLPPPSQAPAPSDVSLDAPTAPSSGTAPTLEPPVTQATVPEPLSIPPTSPRPCHERRPQKRFEPETGLWVPR</sequence>
<accession>A0AAD9Q6G2</accession>
<protein>
    <recommendedName>
        <fullName evidence="2">Integrase catalytic domain-containing protein</fullName>
    </recommendedName>
</protein>
<evidence type="ECO:0000313" key="3">
    <source>
        <dbReference type="EMBL" id="KAK2555623.1"/>
    </source>
</evidence>
<organism evidence="3 4">
    <name type="scientific">Acropora cervicornis</name>
    <name type="common">Staghorn coral</name>
    <dbReference type="NCBI Taxonomy" id="6130"/>
    <lineage>
        <taxon>Eukaryota</taxon>
        <taxon>Metazoa</taxon>
        <taxon>Cnidaria</taxon>
        <taxon>Anthozoa</taxon>
        <taxon>Hexacorallia</taxon>
        <taxon>Scleractinia</taxon>
        <taxon>Astrocoeniina</taxon>
        <taxon>Acroporidae</taxon>
        <taxon>Acropora</taxon>
    </lineage>
</organism>
<feature type="compositionally biased region" description="Basic residues" evidence="1">
    <location>
        <begin position="279"/>
        <end position="288"/>
    </location>
</feature>
<dbReference type="InterPro" id="IPR036397">
    <property type="entry name" value="RNaseH_sf"/>
</dbReference>
<dbReference type="InterPro" id="IPR012337">
    <property type="entry name" value="RNaseH-like_sf"/>
</dbReference>
<feature type="region of interest" description="Disordered" evidence="1">
    <location>
        <begin position="213"/>
        <end position="246"/>
    </location>
</feature>
<dbReference type="PROSITE" id="PS50994">
    <property type="entry name" value="INTEGRASE"/>
    <property type="match status" value="1"/>
</dbReference>
<dbReference type="SUPFAM" id="SSF56672">
    <property type="entry name" value="DNA/RNA polymerases"/>
    <property type="match status" value="1"/>
</dbReference>
<dbReference type="InterPro" id="IPR043502">
    <property type="entry name" value="DNA/RNA_pol_sf"/>
</dbReference>
<feature type="compositionally biased region" description="Polar residues" evidence="1">
    <location>
        <begin position="301"/>
        <end position="317"/>
    </location>
</feature>
<dbReference type="Gene3D" id="3.30.70.270">
    <property type="match status" value="1"/>
</dbReference>
<dbReference type="Proteomes" id="UP001249851">
    <property type="component" value="Unassembled WGS sequence"/>
</dbReference>
<dbReference type="Gene3D" id="3.30.420.10">
    <property type="entry name" value="Ribonuclease H-like superfamily/Ribonuclease H"/>
    <property type="match status" value="1"/>
</dbReference>
<dbReference type="InterPro" id="IPR050951">
    <property type="entry name" value="Retrovirus_Pol_polyprotein"/>
</dbReference>
<dbReference type="Gene3D" id="3.10.10.10">
    <property type="entry name" value="HIV Type 1 Reverse Transcriptase, subunit A, domain 1"/>
    <property type="match status" value="1"/>
</dbReference>
<feature type="region of interest" description="Disordered" evidence="1">
    <location>
        <begin position="927"/>
        <end position="1044"/>
    </location>
</feature>
<comment type="caution">
    <text evidence="3">The sequence shown here is derived from an EMBL/GenBank/DDBJ whole genome shotgun (WGS) entry which is preliminary data.</text>
</comment>
<dbReference type="AlphaFoldDB" id="A0AAD9Q6G2"/>
<name>A0AAD9Q6G2_ACRCE</name>
<feature type="compositionally biased region" description="Pro residues" evidence="1">
    <location>
        <begin position="964"/>
        <end position="980"/>
    </location>
</feature>
<reference evidence="3" key="1">
    <citation type="journal article" date="2023" name="G3 (Bethesda)">
        <title>Whole genome assembly and annotation of the endangered Caribbean coral Acropora cervicornis.</title>
        <authorList>
            <person name="Selwyn J.D."/>
            <person name="Vollmer S.V."/>
        </authorList>
    </citation>
    <scope>NUCLEOTIDE SEQUENCE</scope>
    <source>
        <strain evidence="3">K2</strain>
    </source>
</reference>
<feature type="compositionally biased region" description="Polar residues" evidence="1">
    <location>
        <begin position="213"/>
        <end position="225"/>
    </location>
</feature>
<feature type="compositionally biased region" description="Basic and acidic residues" evidence="1">
    <location>
        <begin position="1024"/>
        <end position="1036"/>
    </location>
</feature>
<proteinExistence type="predicted"/>
<feature type="compositionally biased region" description="Basic and acidic residues" evidence="1">
    <location>
        <begin position="498"/>
        <end position="512"/>
    </location>
</feature>
<evidence type="ECO:0000259" key="2">
    <source>
        <dbReference type="PROSITE" id="PS50994"/>
    </source>
</evidence>
<feature type="compositionally biased region" description="Low complexity" evidence="1">
    <location>
        <begin position="935"/>
        <end position="945"/>
    </location>
</feature>
<dbReference type="InterPro" id="IPR001584">
    <property type="entry name" value="Integrase_cat-core"/>
</dbReference>
<feature type="compositionally biased region" description="Basic residues" evidence="1">
    <location>
        <begin position="319"/>
        <end position="331"/>
    </location>
</feature>